<keyword evidence="5" id="KW-0106">Calcium</keyword>
<evidence type="ECO:0000313" key="9">
    <source>
        <dbReference type="EMBL" id="SEG76860.1"/>
    </source>
</evidence>
<sequence length="1435" mass="156476">MMKGLRIKSWLCSVSLLAACQGVNADVAQEPLFLGSSVPGNMAIVPSVEYPTVNSLANIDPYREASTFLGYFDPNKCYDYSGSANESERHFYPVSGNASNHRCDGAYWSGNFLNWASMQTIDPFRWALTGGYRVVDEPDETWIQKARNSGQNNNPDRTIYNDSDHSIRYATPFNASQIIVSAKNGHGLEFQVPANAEYLGDSLSSELLHSENFNGSISADLNYGFHTNDYSYGGSYGNRYLRKSNNSGGRNANDYIHNRFDIDDGVIFSGDFYLNSGSGNRDAAFFIGDNQGNGYGIYVYSGDTNGGSTVYIDILDGGNLVGPYVSSGWANVTRGEWHRFTLSFDGARALSLSIVDSDNNEIFSTSGNGDLNVGNISRIYFKGNADYGVDNFRIERFDPTEDSVFKYESLGNNRYRAAVRVKVCDPVAGLEANCQPYSQGWKPEGLMQQYAEQIRYSVFGYLNDNNVLRDGGVLRAQQKFIGARERLPGSGWQDNNQAEWDLVTGVMYPNPDSSDAQDTENYYGVNNVNSGAMNYINKFGELNNNTYKTSDPVSELYYTATRYFRNIGPVPEYTNRGQNYGNDTARRWVDNFAVIRDDWEDPIQYSCQKNVILGIGDVNTHRDQNLPGSSFTGPTPNVEPSLPSAVNDDTAVNVHDLNQKVGELESLTLTDQGFGATRNPGYMIGLAYDAHTRDQRDDIPGRQTIDTYWVDVLEYQVLNRRQDNQFWLTAKYGGFTPKCPDDEPNCSLPEIEGPDDLSEALPEHWWFTNGETLTQSNANLKRADNYFPAGQADAMVEGLERAFSDIAESLTSTATAVSFNSDQLVAGSLIFQAMFDTNRWSGDLVAYSIDTNGGVGSRAWSAAEKLDARNIGSRKVFTSGDFSNVTNGAVTGGRSFTSGIGLAPDLVNYVRGDRSNESVEGFRPRSSRLGDIVNSSPQYIDNEENFGYSALAGNSEFGDAGAAYASYREGNEYQNKPPVVVVGANDGMLHVFNGSDTSSGGNELFAYVPGSVLGGLDELANPGYVHRYYVDGTPRLGDAWLGSHWATLAVATTGAGSNSVFALDITDPNTMSSSDVLWEYTNEKMGFLVQQPSLVALGNGDFGVVVTSGYETDQDEGYVWILDASDGQVIREFELDTQGGELGAPLVIDLERDRIADRIYVGDTQGNLWRIDIDDTEAADWEVFGTGQQGSPLFVAMDADNTRQPITAPLSAAFNGNNDPMILFGTGSFHEQGDNIVSDDPQVQTLYGIFDEGSAVSGRGALQQQTITAEVDRGEVALRTTSTNVLTASDKGWFMDLYVSEANGGTGAVGERVVARASLTNDLVIFSTLIPSADPCAGGGSSWFLSLDYNSGSALNYQVFDVNNDGEFDAEDGIDGQVSSGFSDTDAGVSSGSITDQEDGRQVLVTTGSRNVDPETVNINDGNESGRIAWRELTQ</sequence>
<feature type="signal peptide" evidence="7">
    <location>
        <begin position="1"/>
        <end position="25"/>
    </location>
</feature>
<dbReference type="InterPro" id="IPR018247">
    <property type="entry name" value="EF_Hand_1_Ca_BS"/>
</dbReference>
<comment type="similarity">
    <text evidence="2">Belongs to the PilY1 family.</text>
</comment>
<accession>A0A1H6CV06</accession>
<keyword evidence="7" id="KW-0732">Signal</keyword>
<dbReference type="GO" id="GO:0046872">
    <property type="term" value="F:metal ion binding"/>
    <property type="evidence" value="ECO:0007669"/>
    <property type="project" value="UniProtKB-KW"/>
</dbReference>
<protein>
    <submittedName>
        <fullName evidence="9">Type IV pilus assembly protein PilY1</fullName>
    </submittedName>
</protein>
<feature type="chain" id="PRO_5009295217" evidence="7">
    <location>
        <begin position="26"/>
        <end position="1435"/>
    </location>
</feature>
<keyword evidence="3" id="KW-1029">Fimbrium biogenesis</keyword>
<keyword evidence="10" id="KW-1185">Reference proteome</keyword>
<evidence type="ECO:0000259" key="8">
    <source>
        <dbReference type="Pfam" id="PF05567"/>
    </source>
</evidence>
<keyword evidence="6" id="KW-0281">Fimbrium</keyword>
<proteinExistence type="inferred from homology"/>
<evidence type="ECO:0000256" key="3">
    <source>
        <dbReference type="ARBA" id="ARBA00022558"/>
    </source>
</evidence>
<comment type="subcellular location">
    <subcellularLocation>
        <location evidence="1">Fimbrium</location>
    </subcellularLocation>
</comment>
<dbReference type="PROSITE" id="PS51257">
    <property type="entry name" value="PROKAR_LIPOPROTEIN"/>
    <property type="match status" value="1"/>
</dbReference>
<dbReference type="SUPFAM" id="SSF50998">
    <property type="entry name" value="Quinoprotein alcohol dehydrogenase-like"/>
    <property type="match status" value="1"/>
</dbReference>
<evidence type="ECO:0000256" key="1">
    <source>
        <dbReference type="ARBA" id="ARBA00004561"/>
    </source>
</evidence>
<evidence type="ECO:0000256" key="2">
    <source>
        <dbReference type="ARBA" id="ARBA00008387"/>
    </source>
</evidence>
<evidence type="ECO:0000256" key="6">
    <source>
        <dbReference type="ARBA" id="ARBA00023263"/>
    </source>
</evidence>
<evidence type="ECO:0000313" key="10">
    <source>
        <dbReference type="Proteomes" id="UP000236745"/>
    </source>
</evidence>
<organism evidence="9 10">
    <name type="scientific">Marinobacterium lutimaris</name>
    <dbReference type="NCBI Taxonomy" id="568106"/>
    <lineage>
        <taxon>Bacteria</taxon>
        <taxon>Pseudomonadati</taxon>
        <taxon>Pseudomonadota</taxon>
        <taxon>Gammaproteobacteria</taxon>
        <taxon>Oceanospirillales</taxon>
        <taxon>Oceanospirillaceae</taxon>
        <taxon>Marinobacterium</taxon>
    </lineage>
</organism>
<evidence type="ECO:0000256" key="5">
    <source>
        <dbReference type="ARBA" id="ARBA00022837"/>
    </source>
</evidence>
<evidence type="ECO:0000256" key="7">
    <source>
        <dbReference type="SAM" id="SignalP"/>
    </source>
</evidence>
<reference evidence="9 10" key="1">
    <citation type="submission" date="2016-10" db="EMBL/GenBank/DDBJ databases">
        <authorList>
            <person name="de Groot N.N."/>
        </authorList>
    </citation>
    <scope>NUCLEOTIDE SEQUENCE [LARGE SCALE GENOMIC DNA]</scope>
    <source>
        <strain evidence="9 10">DSM 22012</strain>
    </source>
</reference>
<dbReference type="Pfam" id="PF05567">
    <property type="entry name" value="T4P_PilY1"/>
    <property type="match status" value="1"/>
</dbReference>
<keyword evidence="4" id="KW-0479">Metal-binding</keyword>
<dbReference type="RefSeq" id="WP_104004579.1">
    <property type="nucleotide sequence ID" value="NZ_FNVQ01000004.1"/>
</dbReference>
<name>A0A1H6CV06_9GAMM</name>
<dbReference type="GO" id="GO:0009289">
    <property type="term" value="C:pilus"/>
    <property type="evidence" value="ECO:0007669"/>
    <property type="project" value="UniProtKB-SubCell"/>
</dbReference>
<feature type="domain" description="PilY1 beta-propeller" evidence="8">
    <location>
        <begin position="929"/>
        <end position="1270"/>
    </location>
</feature>
<dbReference type="PROSITE" id="PS00018">
    <property type="entry name" value="EF_HAND_1"/>
    <property type="match status" value="1"/>
</dbReference>
<dbReference type="InterPro" id="IPR011047">
    <property type="entry name" value="Quinoprotein_ADH-like_sf"/>
</dbReference>
<dbReference type="OrthoDB" id="7156875at2"/>
<dbReference type="InterPro" id="IPR008707">
    <property type="entry name" value="B-propeller_PilY1"/>
</dbReference>
<dbReference type="Proteomes" id="UP000236745">
    <property type="component" value="Unassembled WGS sequence"/>
</dbReference>
<evidence type="ECO:0000256" key="4">
    <source>
        <dbReference type="ARBA" id="ARBA00022723"/>
    </source>
</evidence>
<dbReference type="EMBL" id="FNVQ01000004">
    <property type="protein sequence ID" value="SEG76860.1"/>
    <property type="molecule type" value="Genomic_DNA"/>
</dbReference>
<gene>
    <name evidence="9" type="ORF">SAMN05444390_104192</name>
</gene>